<sequence>MIARRLLIALSPFAVALASCGNAATGEKGAGATPAAAGDQAPFKIDAVASFEEPWAMAVDAGTGTIFVTERKGAIRFHTPDGRLGEVTGIPTVDYGGQGGLGDFVFAPGQTGTTLDRRTVYLSWAEAGSGDTRGAAVGRADLVCEAPTQCSLNNLKVIWRQTPKVTGRGHYSHRLAFSPDGRYLFVASGDRQKMTPAQDLGTTLGKIVRLLPDGTPAPGNPFADKPAPTNEIWSYGHRNILGLAFDPEGRLWDLEHGPAGGDELNLVKPAANYGWPLVSDGDHYDGRPIPRNSTRPDLARPAITWNPVIAPGDFIFYTGNMFPAWKGQALITGLVATGLVRVSIRGDKAQEEARYPLSNRIREIRQGEDGAIWLLEDGESPESGRLLRLTAAR</sequence>
<dbReference type="PANTHER" id="PTHR19328:SF75">
    <property type="entry name" value="ALDOSE SUGAR DEHYDROGENASE YLII"/>
    <property type="match status" value="1"/>
</dbReference>
<evidence type="ECO:0000259" key="2">
    <source>
        <dbReference type="Pfam" id="PF07995"/>
    </source>
</evidence>
<dbReference type="SUPFAM" id="SSF50952">
    <property type="entry name" value="Soluble quinoprotein glucose dehydrogenase"/>
    <property type="match status" value="1"/>
</dbReference>
<dbReference type="PROSITE" id="PS51257">
    <property type="entry name" value="PROKAR_LIPOPROTEIN"/>
    <property type="match status" value="1"/>
</dbReference>
<proteinExistence type="predicted"/>
<name>A0ABY1Q286_9SPHN</name>
<dbReference type="Pfam" id="PF07995">
    <property type="entry name" value="GSDH"/>
    <property type="match status" value="1"/>
</dbReference>
<dbReference type="Proteomes" id="UP001157910">
    <property type="component" value="Unassembled WGS sequence"/>
</dbReference>
<dbReference type="Gene3D" id="2.120.10.30">
    <property type="entry name" value="TolB, C-terminal domain"/>
    <property type="match status" value="1"/>
</dbReference>
<protein>
    <submittedName>
        <fullName evidence="3">Glucose/arabinose dehydrogenase, beta-propeller fold</fullName>
    </submittedName>
</protein>
<evidence type="ECO:0000256" key="1">
    <source>
        <dbReference type="SAM" id="SignalP"/>
    </source>
</evidence>
<evidence type="ECO:0000313" key="4">
    <source>
        <dbReference type="Proteomes" id="UP001157910"/>
    </source>
</evidence>
<comment type="caution">
    <text evidence="3">The sequence shown here is derived from an EMBL/GenBank/DDBJ whole genome shotgun (WGS) entry which is preliminary data.</text>
</comment>
<dbReference type="RefSeq" id="WP_283405271.1">
    <property type="nucleotide sequence ID" value="NZ_FXUI01000002.1"/>
</dbReference>
<dbReference type="InterPro" id="IPR012938">
    <property type="entry name" value="Glc/Sorbosone_DH"/>
</dbReference>
<keyword evidence="4" id="KW-1185">Reference proteome</keyword>
<reference evidence="3 4" key="1">
    <citation type="submission" date="2017-05" db="EMBL/GenBank/DDBJ databases">
        <authorList>
            <person name="Varghese N."/>
            <person name="Submissions S."/>
        </authorList>
    </citation>
    <scope>NUCLEOTIDE SEQUENCE [LARGE SCALE GENOMIC DNA]</scope>
    <source>
        <strain evidence="3 4">SM16</strain>
    </source>
</reference>
<dbReference type="InterPro" id="IPR011042">
    <property type="entry name" value="6-blade_b-propeller_TolB-like"/>
</dbReference>
<dbReference type="InterPro" id="IPR011041">
    <property type="entry name" value="Quinoprot_gluc/sorb_DH_b-prop"/>
</dbReference>
<organism evidence="3 4">
    <name type="scientific">Novosphingobium panipatense</name>
    <dbReference type="NCBI Taxonomy" id="428991"/>
    <lineage>
        <taxon>Bacteria</taxon>
        <taxon>Pseudomonadati</taxon>
        <taxon>Pseudomonadota</taxon>
        <taxon>Alphaproteobacteria</taxon>
        <taxon>Sphingomonadales</taxon>
        <taxon>Sphingomonadaceae</taxon>
        <taxon>Novosphingobium</taxon>
    </lineage>
</organism>
<accession>A0ABY1Q286</accession>
<gene>
    <name evidence="3" type="ORF">SAMN06296065_102222</name>
</gene>
<feature type="chain" id="PRO_5046052972" evidence="1">
    <location>
        <begin position="24"/>
        <end position="393"/>
    </location>
</feature>
<dbReference type="EMBL" id="FXUI01000002">
    <property type="protein sequence ID" value="SMP57075.1"/>
    <property type="molecule type" value="Genomic_DNA"/>
</dbReference>
<evidence type="ECO:0000313" key="3">
    <source>
        <dbReference type="EMBL" id="SMP57075.1"/>
    </source>
</evidence>
<keyword evidence="1" id="KW-0732">Signal</keyword>
<feature type="signal peptide" evidence="1">
    <location>
        <begin position="1"/>
        <end position="23"/>
    </location>
</feature>
<feature type="domain" description="Glucose/Sorbosone dehydrogenase" evidence="2">
    <location>
        <begin position="51"/>
        <end position="380"/>
    </location>
</feature>
<dbReference type="PANTHER" id="PTHR19328">
    <property type="entry name" value="HEDGEHOG-INTERACTING PROTEIN"/>
    <property type="match status" value="1"/>
</dbReference>